<dbReference type="AlphaFoldDB" id="A0A8S1ANG0"/>
<dbReference type="PANTHER" id="PTHR13617:SF14">
    <property type="entry name" value="PROTEIN ABHD18"/>
    <property type="match status" value="1"/>
</dbReference>
<dbReference type="OrthoDB" id="417891at2759"/>
<dbReference type="EMBL" id="CADEBD010000327">
    <property type="protein sequence ID" value="CAB3246176.1"/>
    <property type="molecule type" value="Genomic_DNA"/>
</dbReference>
<dbReference type="Pfam" id="PF09752">
    <property type="entry name" value="ABHD18"/>
    <property type="match status" value="1"/>
</dbReference>
<comment type="caution">
    <text evidence="2">The sequence shown here is derived from an EMBL/GenBank/DDBJ whole genome shotgun (WGS) entry which is preliminary data.</text>
</comment>
<feature type="region of interest" description="Disordered" evidence="1">
    <location>
        <begin position="421"/>
        <end position="452"/>
    </location>
</feature>
<sequence length="604" mass="68800">MSTSRLDAVYRSILLTKFFTKGWGKPENLQRLFEFRKVVSNREECFKLVDRDYPVTITKEQNLNDCKLVEGYFVTPLERYLPGIVPEIAQKAHFQALLPIHWPEPDCKPVCLHLAGTGDHFFWRRRNLMVKPLLKEAGLGGIILENPFYGLRKPTDQIRSSLHNVSDIFVMGGCLILESLVLFHWCERNGLGPLGVTGLSMGGHMASLAATNWPKPLVLVPCLSWSTASAVFLQGVMAQSINWDLLEDQYLSDGKYREKLSKMVTIVDEAFLAGKKFARTYSQTVTSPQTETISDKSDNNKEIDISYKENNIKSEICDTKNKNTVYNNESNNLDSTKLKFNEVPATVTSESLSQTETFNAKLKQLRGENKISEVLYNKLISNEKFVLDPQDIKDINTLTEEMIREVLLKCKILEATNCKTDEHQNTPPATMENKKSSVPINEDPDIISQNPNPLKDPLKSIDLSVRNEKNRAGWNLSEFTSDLWVNLPFLSRSSVKKIDISKIHWRDREALQFMRGIMDECTHLSNFSVPYDTSLIIAVCAKHDAYVPRDDVGTLEEIWPGAEVRYVDAGHVSAYILHQSLFRSCIKEAFERSKKRWKDGKHID</sequence>
<protein>
    <recommendedName>
        <fullName evidence="4">Protein ABHD18</fullName>
    </recommendedName>
</protein>
<organism evidence="2 3">
    <name type="scientific">Arctia plantaginis</name>
    <name type="common">Wood tiger moth</name>
    <name type="synonym">Phalaena plantaginis</name>
    <dbReference type="NCBI Taxonomy" id="874455"/>
    <lineage>
        <taxon>Eukaryota</taxon>
        <taxon>Metazoa</taxon>
        <taxon>Ecdysozoa</taxon>
        <taxon>Arthropoda</taxon>
        <taxon>Hexapoda</taxon>
        <taxon>Insecta</taxon>
        <taxon>Pterygota</taxon>
        <taxon>Neoptera</taxon>
        <taxon>Endopterygota</taxon>
        <taxon>Lepidoptera</taxon>
        <taxon>Glossata</taxon>
        <taxon>Ditrysia</taxon>
        <taxon>Noctuoidea</taxon>
        <taxon>Erebidae</taxon>
        <taxon>Arctiinae</taxon>
        <taxon>Arctia</taxon>
    </lineage>
</organism>
<dbReference type="SUPFAM" id="SSF53474">
    <property type="entry name" value="alpha/beta-Hydrolases"/>
    <property type="match status" value="1"/>
</dbReference>
<dbReference type="InterPro" id="IPR019149">
    <property type="entry name" value="ABHD18"/>
</dbReference>
<evidence type="ECO:0000256" key="1">
    <source>
        <dbReference type="SAM" id="MobiDB-lite"/>
    </source>
</evidence>
<evidence type="ECO:0000313" key="3">
    <source>
        <dbReference type="Proteomes" id="UP000494256"/>
    </source>
</evidence>
<evidence type="ECO:0000313" key="2">
    <source>
        <dbReference type="EMBL" id="CAB3246176.1"/>
    </source>
</evidence>
<dbReference type="Proteomes" id="UP000494256">
    <property type="component" value="Unassembled WGS sequence"/>
</dbReference>
<dbReference type="Gene3D" id="3.40.50.1820">
    <property type="entry name" value="alpha/beta hydrolase"/>
    <property type="match status" value="1"/>
</dbReference>
<gene>
    <name evidence="2" type="ORF">APLA_LOCUS11406</name>
</gene>
<dbReference type="InterPro" id="IPR029058">
    <property type="entry name" value="AB_hydrolase_fold"/>
</dbReference>
<dbReference type="PANTHER" id="PTHR13617">
    <property type="entry name" value="PROTEIN ABHD18"/>
    <property type="match status" value="1"/>
</dbReference>
<evidence type="ECO:0008006" key="4">
    <source>
        <dbReference type="Google" id="ProtNLM"/>
    </source>
</evidence>
<name>A0A8S1ANG0_ARCPL</name>
<reference evidence="2 3" key="1">
    <citation type="submission" date="2020-04" db="EMBL/GenBank/DDBJ databases">
        <authorList>
            <person name="Wallbank WR R."/>
            <person name="Pardo Diaz C."/>
            <person name="Kozak K."/>
            <person name="Martin S."/>
            <person name="Jiggins C."/>
            <person name="Moest M."/>
            <person name="Warren A I."/>
            <person name="Byers J.R.P. K."/>
            <person name="Montejo-Kovacevich G."/>
            <person name="Yen C E."/>
        </authorList>
    </citation>
    <scope>NUCLEOTIDE SEQUENCE [LARGE SCALE GENOMIC DNA]</scope>
</reference>
<proteinExistence type="predicted"/>
<accession>A0A8S1ANG0</accession>